<organism evidence="1 2">
    <name type="scientific">Lichenifustis flavocetrariae</name>
    <dbReference type="NCBI Taxonomy" id="2949735"/>
    <lineage>
        <taxon>Bacteria</taxon>
        <taxon>Pseudomonadati</taxon>
        <taxon>Pseudomonadota</taxon>
        <taxon>Alphaproteobacteria</taxon>
        <taxon>Hyphomicrobiales</taxon>
        <taxon>Lichenihabitantaceae</taxon>
        <taxon>Lichenifustis</taxon>
    </lineage>
</organism>
<gene>
    <name evidence="1" type="ORF">M8523_17405</name>
</gene>
<comment type="caution">
    <text evidence="1">The sequence shown here is derived from an EMBL/GenBank/DDBJ whole genome shotgun (WGS) entry which is preliminary data.</text>
</comment>
<accession>A0AA42CKZ1</accession>
<keyword evidence="2" id="KW-1185">Reference proteome</keyword>
<dbReference type="EMBL" id="JAMOIM010000011">
    <property type="protein sequence ID" value="MCW6509796.1"/>
    <property type="molecule type" value="Genomic_DNA"/>
</dbReference>
<dbReference type="RefSeq" id="WP_282586164.1">
    <property type="nucleotide sequence ID" value="NZ_JAMOIM010000011.1"/>
</dbReference>
<protein>
    <submittedName>
        <fullName evidence="1">Uncharacterized protein</fullName>
    </submittedName>
</protein>
<dbReference type="Proteomes" id="UP001165667">
    <property type="component" value="Unassembled WGS sequence"/>
</dbReference>
<name>A0AA42CKZ1_9HYPH</name>
<dbReference type="AlphaFoldDB" id="A0AA42CKZ1"/>
<reference evidence="1" key="1">
    <citation type="submission" date="2022-05" db="EMBL/GenBank/DDBJ databases">
        <authorList>
            <person name="Pankratov T."/>
        </authorList>
    </citation>
    <scope>NUCLEOTIDE SEQUENCE</scope>
    <source>
        <strain evidence="1">BP6-180914</strain>
    </source>
</reference>
<evidence type="ECO:0000313" key="1">
    <source>
        <dbReference type="EMBL" id="MCW6509796.1"/>
    </source>
</evidence>
<sequence length="104" mass="10991">MIERAALPKRRQLVSLSFEYEGHGYHLGIGPYPDGRIGEIWLATCKTSSALEALARDVAIIISVALQSGLTVGAFQAAVQRRPDGGPASLLGTVLDLIVAEGFA</sequence>
<proteinExistence type="predicted"/>
<evidence type="ECO:0000313" key="2">
    <source>
        <dbReference type="Proteomes" id="UP001165667"/>
    </source>
</evidence>